<protein>
    <submittedName>
        <fullName evidence="1">Uncharacterized protein</fullName>
    </submittedName>
</protein>
<gene>
    <name evidence="1" type="ORF">BLA18112_01990</name>
</gene>
<sequence>MTARSGCPLAFGEGRCRRSGVGDATMAPAEPFPVARFAAQVAAVKAAA</sequence>
<evidence type="ECO:0000313" key="2">
    <source>
        <dbReference type="Proteomes" id="UP000494274"/>
    </source>
</evidence>
<proteinExistence type="predicted"/>
<dbReference type="RefSeq" id="WP_175043491.1">
    <property type="nucleotide sequence ID" value="NZ_CABVQI010000005.1"/>
</dbReference>
<name>A0A6P2UWV2_BURL3</name>
<dbReference type="AlphaFoldDB" id="A0A6P2UWV2"/>
<organism evidence="1 2">
    <name type="scientific">Burkholderia lata (strain ATCC 17760 / DSM 23089 / LMG 22485 / NCIMB 9086 / R18194 / 383)</name>
    <dbReference type="NCBI Taxonomy" id="482957"/>
    <lineage>
        <taxon>Bacteria</taxon>
        <taxon>Pseudomonadati</taxon>
        <taxon>Pseudomonadota</taxon>
        <taxon>Betaproteobacteria</taxon>
        <taxon>Burkholderiales</taxon>
        <taxon>Burkholderiaceae</taxon>
        <taxon>Burkholderia</taxon>
        <taxon>Burkholderia cepacia complex</taxon>
    </lineage>
</organism>
<reference evidence="1 2" key="1">
    <citation type="submission" date="2019-09" db="EMBL/GenBank/DDBJ databases">
        <authorList>
            <person name="Depoorter E."/>
        </authorList>
    </citation>
    <scope>NUCLEOTIDE SEQUENCE [LARGE SCALE GENOMIC DNA]</scope>
    <source>
        <strain evidence="1">R-18112</strain>
    </source>
</reference>
<accession>A0A6P2UWV2</accession>
<dbReference type="Proteomes" id="UP000494274">
    <property type="component" value="Unassembled WGS sequence"/>
</dbReference>
<evidence type="ECO:0000313" key="1">
    <source>
        <dbReference type="EMBL" id="VWC71807.1"/>
    </source>
</evidence>
<dbReference type="EMBL" id="CABVQI010000005">
    <property type="protein sequence ID" value="VWC71807.1"/>
    <property type="molecule type" value="Genomic_DNA"/>
</dbReference>